<proteinExistence type="inferred from homology"/>
<evidence type="ECO:0000256" key="2">
    <source>
        <dbReference type="SAM" id="Phobius"/>
    </source>
</evidence>
<keyword evidence="3" id="KW-0378">Hydrolase</keyword>
<feature type="transmembrane region" description="Helical" evidence="2">
    <location>
        <begin position="159"/>
        <end position="181"/>
    </location>
</feature>
<dbReference type="InterPro" id="IPR023214">
    <property type="entry name" value="HAD_sf"/>
</dbReference>
<keyword evidence="2" id="KW-0812">Transmembrane</keyword>
<dbReference type="RefSeq" id="WP_265679919.1">
    <property type="nucleotide sequence ID" value="NZ_CP120863.1"/>
</dbReference>
<comment type="similarity">
    <text evidence="1">Belongs to the cation transport ATPase (P-type) (TC 3.A.3) family. Type IB subfamily.</text>
</comment>
<organism evidence="3 4">
    <name type="scientific">Roseibium porphyridii</name>
    <dbReference type="NCBI Taxonomy" id="2866279"/>
    <lineage>
        <taxon>Bacteria</taxon>
        <taxon>Pseudomonadati</taxon>
        <taxon>Pseudomonadota</taxon>
        <taxon>Alphaproteobacteria</taxon>
        <taxon>Hyphomicrobiales</taxon>
        <taxon>Stappiaceae</taxon>
        <taxon>Roseibium</taxon>
    </lineage>
</organism>
<keyword evidence="2" id="KW-1133">Transmembrane helix</keyword>
<sequence>MTKTPLISVFWLTFMILALASLMAALQVAFTELDKSTPSVLLFGKYSALIFSNFSVIFSFLALSYSINRAVGRPLTLTTLFVSTLLVTLTTLLVLIGIEPAVSNWPALAGALLMLLRSLGVAVLPPRGDFSGIKEAIGSLGLSIATAVGWWVIDPASAPMAASITLLMSWPHLIDGINAFADKVFHKAAFAAGARELAPDAFSKIAKAREIVIDKSAVMSGPDLMVTNVMAFNNEPKTLLAVAASAEGRSDHPVAHALRQLATQWHVALKSPDRFKPAAGLGVVALLGGQTVVIGTTDLLKELKIDSFTADAIARSLEADGKTVLRVAVGGRVVGVLGLEGTLRQDAGVAGRMLRSEGLVPRLFSGDSHKTREALAGMLGLELMDDPLPGEKALEAAARSATETYPLVLSLSQDRSALELNVCPTGNAQDEANSSGPIAVSDTDDIGAFPALKALATRRKTLAAQAKGLLIALWTLAGLCGVFLLVPLAAAPILFGMCLAILWVFARFSVSDTLKKSSALS</sequence>
<feature type="transmembrane region" description="Helical" evidence="2">
    <location>
        <begin position="104"/>
        <end position="124"/>
    </location>
</feature>
<dbReference type="PANTHER" id="PTHR48085:SF5">
    <property type="entry name" value="CADMIUM_ZINC-TRANSPORTING ATPASE HMA4-RELATED"/>
    <property type="match status" value="1"/>
</dbReference>
<feature type="transmembrane region" description="Helical" evidence="2">
    <location>
        <begin position="136"/>
        <end position="153"/>
    </location>
</feature>
<feature type="transmembrane region" description="Helical" evidence="2">
    <location>
        <begin position="468"/>
        <end position="486"/>
    </location>
</feature>
<dbReference type="SUPFAM" id="SSF81660">
    <property type="entry name" value="Metal cation-transporting ATPase, ATP-binding domain N"/>
    <property type="match status" value="1"/>
</dbReference>
<evidence type="ECO:0000313" key="4">
    <source>
        <dbReference type="Proteomes" id="UP001209803"/>
    </source>
</evidence>
<name>A0ABY8F437_9HYPH</name>
<evidence type="ECO:0000256" key="1">
    <source>
        <dbReference type="ARBA" id="ARBA00006024"/>
    </source>
</evidence>
<dbReference type="EMBL" id="CP120863">
    <property type="protein sequence ID" value="WFE90121.1"/>
    <property type="molecule type" value="Genomic_DNA"/>
</dbReference>
<dbReference type="InterPro" id="IPR023299">
    <property type="entry name" value="ATPase_P-typ_cyto_dom_N"/>
</dbReference>
<keyword evidence="2" id="KW-0472">Membrane</keyword>
<accession>A0ABY8F437</accession>
<dbReference type="Gene3D" id="3.40.1110.10">
    <property type="entry name" value="Calcium-transporting ATPase, cytoplasmic domain N"/>
    <property type="match status" value="1"/>
</dbReference>
<dbReference type="GO" id="GO:0016787">
    <property type="term" value="F:hydrolase activity"/>
    <property type="evidence" value="ECO:0007669"/>
    <property type="project" value="UniProtKB-KW"/>
</dbReference>
<evidence type="ECO:0000313" key="3">
    <source>
        <dbReference type="EMBL" id="WFE90121.1"/>
    </source>
</evidence>
<dbReference type="Proteomes" id="UP001209803">
    <property type="component" value="Chromosome"/>
</dbReference>
<feature type="transmembrane region" description="Helical" evidence="2">
    <location>
        <begin position="75"/>
        <end position="98"/>
    </location>
</feature>
<dbReference type="Gene3D" id="3.40.50.1000">
    <property type="entry name" value="HAD superfamily/HAD-like"/>
    <property type="match status" value="1"/>
</dbReference>
<keyword evidence="4" id="KW-1185">Reference proteome</keyword>
<feature type="transmembrane region" description="Helical" evidence="2">
    <location>
        <begin position="492"/>
        <end position="510"/>
    </location>
</feature>
<dbReference type="InterPro" id="IPR051014">
    <property type="entry name" value="Cation_Transport_ATPase_IB"/>
</dbReference>
<gene>
    <name evidence="3" type="ORF">K1718_01875</name>
</gene>
<feature type="transmembrane region" description="Helical" evidence="2">
    <location>
        <begin position="40"/>
        <end position="63"/>
    </location>
</feature>
<reference evidence="3 4" key="1">
    <citation type="submission" date="2023-03" db="EMBL/GenBank/DDBJ databases">
        <title>Roseibium porphyridii sp. nov. and Roseibium rhodosorbium sp. nov. isolated from marine algae, Porphyridium cruentum and Rhodosorus marinus, respectively.</title>
        <authorList>
            <person name="Lee M.W."/>
            <person name="Choi B.J."/>
            <person name="Lee J.K."/>
            <person name="Choi D.G."/>
            <person name="Baek J.H."/>
            <person name="Bayburt H."/>
            <person name="Kim J.M."/>
            <person name="Han D.M."/>
            <person name="Kim K.H."/>
            <person name="Jeon C.O."/>
        </authorList>
    </citation>
    <scope>NUCLEOTIDE SEQUENCE [LARGE SCALE GENOMIC DNA]</scope>
    <source>
        <strain evidence="3 4">KMA01</strain>
    </source>
</reference>
<dbReference type="PANTHER" id="PTHR48085">
    <property type="entry name" value="CADMIUM/ZINC-TRANSPORTING ATPASE HMA2-RELATED"/>
    <property type="match status" value="1"/>
</dbReference>
<protein>
    <submittedName>
        <fullName evidence="3">HAD family hydrolase</fullName>
    </submittedName>
</protein>